<evidence type="ECO:0000313" key="1">
    <source>
        <dbReference type="EMBL" id="WFD11403.1"/>
    </source>
</evidence>
<gene>
    <name evidence="1" type="ORF">P4S50_04820</name>
</gene>
<name>A0ABY8EEN4_9FIRM</name>
<dbReference type="RefSeq" id="WP_277733443.1">
    <property type="nucleotide sequence ID" value="NZ_CP120733.1"/>
</dbReference>
<evidence type="ECO:0000313" key="2">
    <source>
        <dbReference type="Proteomes" id="UP001222800"/>
    </source>
</evidence>
<keyword evidence="2" id="KW-1185">Reference proteome</keyword>
<organism evidence="1 2">
    <name type="scientific">Tepidibacter hydrothermalis</name>
    <dbReference type="NCBI Taxonomy" id="3036126"/>
    <lineage>
        <taxon>Bacteria</taxon>
        <taxon>Bacillati</taxon>
        <taxon>Bacillota</taxon>
        <taxon>Clostridia</taxon>
        <taxon>Peptostreptococcales</taxon>
        <taxon>Peptostreptococcaceae</taxon>
        <taxon>Tepidibacter</taxon>
    </lineage>
</organism>
<proteinExistence type="predicted"/>
<sequence>MENMNMVESKINEIDNKYETNMKKCRVVTCIHCVGDKCTNETCEIYERSFIQEG</sequence>
<accession>A0ABY8EEN4</accession>
<dbReference type="Proteomes" id="UP001222800">
    <property type="component" value="Chromosome"/>
</dbReference>
<evidence type="ECO:0008006" key="3">
    <source>
        <dbReference type="Google" id="ProtNLM"/>
    </source>
</evidence>
<dbReference type="EMBL" id="CP120733">
    <property type="protein sequence ID" value="WFD11403.1"/>
    <property type="molecule type" value="Genomic_DNA"/>
</dbReference>
<reference evidence="1 2" key="1">
    <citation type="submission" date="2023-03" db="EMBL/GenBank/DDBJ databases">
        <title>Complete genome sequence of Tepidibacter sp. SWIR-1, isolated from a deep-sea hydrothermal vent.</title>
        <authorList>
            <person name="Li X."/>
        </authorList>
    </citation>
    <scope>NUCLEOTIDE SEQUENCE [LARGE SCALE GENOMIC DNA]</scope>
    <source>
        <strain evidence="1 2">SWIR-1</strain>
    </source>
</reference>
<protein>
    <recommendedName>
        <fullName evidence="3">DUF1540 domain-containing protein</fullName>
    </recommendedName>
</protein>